<sequence>MAIPTLPNVNTFTLAPISASIPQLKVGFLIPSNASTEMGFDNTAGAIIEALRRAYDERILPEGTNFTFFWKIEECVESTAIGYSFELIVENQFPTLMSTLPNFNDLGNVVCATLHYFEWDSFALIYQENEDGGCYAFQQDMEDVSNAEEACVMSYKEVVDSWVETDIKFTMDQLKSRARIILLCFDDPEQQRKFTVKLSEYGLDTNEYVYLLPDTDMQNDGLTDTPFWKSDNSTQEEEDRSWKIATLSYLIHVDKTSDVADVEYDNFSRLVVQDMANWPFYCDYCVKNQQSASIYASTLYDAMYLYTKGLQRILNTSIETNVSYRDGKEFSKQSGIEFEGMSGTIVLGDDGVRDSIYMMSEYIDKGARLMPWVQFQVSENGVNTSAVFTSPGGKNAIWANRSGFIPVSTPKCGFDGLGCPVDIFEEYKGYVITGITLASIIIVALIMAMVMVIRARMKQVEARNRLWQVSTEHLVKLVSKKKDLESARSLQSGPSSTSTKFTFDSVKSNEYFVVYVLNGDRVIGINYNVNLIKISPHDQSEVRAMRLLDHDNLNKFIGLTTDGTYTLSVWRFCSRGPLCDVISSNNMITSDGFFIYSLVKDICEGLNFLHGSVISHHGNLRSSNCLVDDRWQVKLGDFGLKFIRNMKAKEPKELLWTAPEFLRSNDLTGSKAGDIYSFAIIASELFNMKPAWDNGEGKASPEDIVYMIKKGSNPPYRPILEIVAQDISPAFTHLIRDCWSENPLERPRITTVKTLLESMNTSRTANLMDHVFQILEQYAVSLEEEVEERTKELVEEKKKSDILLYRMLPKQVAERLKAGQTVEPESFESVTVYFSDVVGFTSLSAKCTPLQVVNLLNDLYTTLDSIIAEVDVYKVETIGDGYLCVSGLPHRNGNEHAKHIADMSLSIMRAMKYFKIPHLPKEELRMRIGMHTGSCVAGVVGLAMPRYCLFGDTINTASRMESNGKPNRIHISADSNYFLTKVIGGYVTVSRGEIIVKGKGVMETFFLLGLESDQNIRNLMAEVEKEQV</sequence>
<dbReference type="CDD" id="cd06352">
    <property type="entry name" value="PBP1_NPR_GC-like"/>
    <property type="match status" value="1"/>
</dbReference>
<comment type="catalytic activity">
    <reaction evidence="1 15">
        <text>GTP = 3',5'-cyclic GMP + diphosphate</text>
        <dbReference type="Rhea" id="RHEA:13665"/>
        <dbReference type="ChEBI" id="CHEBI:33019"/>
        <dbReference type="ChEBI" id="CHEBI:37565"/>
        <dbReference type="ChEBI" id="CHEBI:57746"/>
        <dbReference type="EC" id="4.6.1.2"/>
    </reaction>
</comment>
<evidence type="ECO:0000256" key="1">
    <source>
        <dbReference type="ARBA" id="ARBA00001436"/>
    </source>
</evidence>
<comment type="caution">
    <text evidence="19">The sequence shown here is derived from an EMBL/GenBank/DDBJ whole genome shotgun (WGS) entry which is preliminary data.</text>
</comment>
<keyword evidence="4" id="KW-1003">Cell membrane</keyword>
<dbReference type="CDD" id="cd07302">
    <property type="entry name" value="CHD"/>
    <property type="match status" value="1"/>
</dbReference>
<dbReference type="SUPFAM" id="SSF56112">
    <property type="entry name" value="Protein kinase-like (PK-like)"/>
    <property type="match status" value="1"/>
</dbReference>
<dbReference type="GO" id="GO:0001653">
    <property type="term" value="F:peptide receptor activity"/>
    <property type="evidence" value="ECO:0007669"/>
    <property type="project" value="TreeGrafter"/>
</dbReference>
<keyword evidence="9 16" id="KW-0472">Membrane</keyword>
<evidence type="ECO:0000256" key="7">
    <source>
        <dbReference type="ARBA" id="ARBA00022741"/>
    </source>
</evidence>
<evidence type="ECO:0000259" key="18">
    <source>
        <dbReference type="PROSITE" id="PS50125"/>
    </source>
</evidence>
<dbReference type="Gene3D" id="6.10.250.780">
    <property type="match status" value="1"/>
</dbReference>
<dbReference type="InterPro" id="IPR028082">
    <property type="entry name" value="Peripla_BP_I"/>
</dbReference>
<evidence type="ECO:0000259" key="17">
    <source>
        <dbReference type="PROSITE" id="PS50011"/>
    </source>
</evidence>
<dbReference type="OrthoDB" id="302535at2759"/>
<keyword evidence="11" id="KW-0325">Glycoprotein</keyword>
<dbReference type="InterPro" id="IPR011645">
    <property type="entry name" value="HNOB_dom_associated"/>
</dbReference>
<keyword evidence="7" id="KW-0547">Nucleotide-binding</keyword>
<dbReference type="Gene3D" id="1.10.510.10">
    <property type="entry name" value="Transferase(Phosphotransferase) domain 1"/>
    <property type="match status" value="1"/>
</dbReference>
<dbReference type="FunFam" id="3.30.70.1230:FF:000023">
    <property type="entry name" value="Guanylate cyclase"/>
    <property type="match status" value="1"/>
</dbReference>
<evidence type="ECO:0000256" key="9">
    <source>
        <dbReference type="ARBA" id="ARBA00023136"/>
    </source>
</evidence>
<evidence type="ECO:0000256" key="8">
    <source>
        <dbReference type="ARBA" id="ARBA00022989"/>
    </source>
</evidence>
<proteinExistence type="inferred from homology"/>
<accession>A0A811LAB0</accession>
<keyword evidence="5 16" id="KW-0812">Transmembrane</keyword>
<dbReference type="GO" id="GO:0007635">
    <property type="term" value="P:chemosensory behavior"/>
    <property type="evidence" value="ECO:0007669"/>
    <property type="project" value="UniProtKB-ARBA"/>
</dbReference>
<dbReference type="InterPro" id="IPR001245">
    <property type="entry name" value="Ser-Thr/Tyr_kinase_cat_dom"/>
</dbReference>
<dbReference type="InterPro" id="IPR001054">
    <property type="entry name" value="A/G_cyclase"/>
</dbReference>
<dbReference type="Pfam" id="PF07714">
    <property type="entry name" value="PK_Tyr_Ser-Thr"/>
    <property type="match status" value="1"/>
</dbReference>
<evidence type="ECO:0000256" key="5">
    <source>
        <dbReference type="ARBA" id="ARBA00022692"/>
    </source>
</evidence>
<dbReference type="SUPFAM" id="SSF55073">
    <property type="entry name" value="Nucleotide cyclase"/>
    <property type="match status" value="1"/>
</dbReference>
<dbReference type="InterPro" id="IPR011009">
    <property type="entry name" value="Kinase-like_dom_sf"/>
</dbReference>
<dbReference type="PROSITE" id="PS50125">
    <property type="entry name" value="GUANYLATE_CYCLASE_2"/>
    <property type="match status" value="1"/>
</dbReference>
<feature type="domain" description="Guanylate cyclase" evidence="18">
    <location>
        <begin position="831"/>
        <end position="961"/>
    </location>
</feature>
<comment type="similarity">
    <text evidence="14">Belongs to the adenylyl cyclase class-4/guanylyl cyclase family.</text>
</comment>
<evidence type="ECO:0000256" key="4">
    <source>
        <dbReference type="ARBA" id="ARBA00022475"/>
    </source>
</evidence>
<feature type="domain" description="Protein kinase" evidence="17">
    <location>
        <begin position="484"/>
        <end position="773"/>
    </location>
</feature>
<dbReference type="GO" id="GO:0004016">
    <property type="term" value="F:adenylate cyclase activity"/>
    <property type="evidence" value="ECO:0007669"/>
    <property type="project" value="TreeGrafter"/>
</dbReference>
<dbReference type="InterPro" id="IPR050401">
    <property type="entry name" value="Cyclic_nucleotide_synthase"/>
</dbReference>
<evidence type="ECO:0000256" key="6">
    <source>
        <dbReference type="ARBA" id="ARBA00022729"/>
    </source>
</evidence>
<organism evidence="19 20">
    <name type="scientific">Bursaphelenchus okinawaensis</name>
    <dbReference type="NCBI Taxonomy" id="465554"/>
    <lineage>
        <taxon>Eukaryota</taxon>
        <taxon>Metazoa</taxon>
        <taxon>Ecdysozoa</taxon>
        <taxon>Nematoda</taxon>
        <taxon>Chromadorea</taxon>
        <taxon>Rhabditida</taxon>
        <taxon>Tylenchina</taxon>
        <taxon>Tylenchomorpha</taxon>
        <taxon>Aphelenchoidea</taxon>
        <taxon>Aphelenchoididae</taxon>
        <taxon>Bursaphelenchus</taxon>
    </lineage>
</organism>
<evidence type="ECO:0000313" key="20">
    <source>
        <dbReference type="Proteomes" id="UP000614601"/>
    </source>
</evidence>
<dbReference type="SMART" id="SM00044">
    <property type="entry name" value="CYCc"/>
    <property type="match status" value="1"/>
</dbReference>
<dbReference type="Proteomes" id="UP000614601">
    <property type="component" value="Unassembled WGS sequence"/>
</dbReference>
<keyword evidence="20" id="KW-1185">Reference proteome</keyword>
<dbReference type="EC" id="4.6.1.2" evidence="3 15"/>
<evidence type="ECO:0000256" key="11">
    <source>
        <dbReference type="ARBA" id="ARBA00023180"/>
    </source>
</evidence>
<keyword evidence="13 15" id="KW-0141">cGMP biosynthesis</keyword>
<dbReference type="EMBL" id="CAJFDH010000005">
    <property type="protein sequence ID" value="CAD5226277.1"/>
    <property type="molecule type" value="Genomic_DNA"/>
</dbReference>
<dbReference type="GO" id="GO:0005886">
    <property type="term" value="C:plasma membrane"/>
    <property type="evidence" value="ECO:0007669"/>
    <property type="project" value="UniProtKB-SubCell"/>
</dbReference>
<keyword evidence="12 14" id="KW-0456">Lyase</keyword>
<comment type="subcellular location">
    <subcellularLocation>
        <location evidence="2">Cell membrane</location>
        <topology evidence="2">Single-pass type I membrane protein</topology>
    </subcellularLocation>
</comment>
<dbReference type="Gene3D" id="3.40.50.2300">
    <property type="match status" value="2"/>
</dbReference>
<evidence type="ECO:0000256" key="12">
    <source>
        <dbReference type="ARBA" id="ARBA00023239"/>
    </source>
</evidence>
<dbReference type="PANTHER" id="PTHR11920">
    <property type="entry name" value="GUANYLYL CYCLASE"/>
    <property type="match status" value="1"/>
</dbReference>
<dbReference type="InterPro" id="IPR001828">
    <property type="entry name" value="ANF_lig-bd_rcpt"/>
</dbReference>
<evidence type="ECO:0000256" key="2">
    <source>
        <dbReference type="ARBA" id="ARBA00004251"/>
    </source>
</evidence>
<dbReference type="GO" id="GO:0005524">
    <property type="term" value="F:ATP binding"/>
    <property type="evidence" value="ECO:0007669"/>
    <property type="project" value="InterPro"/>
</dbReference>
<dbReference type="Proteomes" id="UP000783686">
    <property type="component" value="Unassembled WGS sequence"/>
</dbReference>
<gene>
    <name evidence="19" type="ORF">BOKJ2_LOCUS11997</name>
</gene>
<dbReference type="InterPro" id="IPR000719">
    <property type="entry name" value="Prot_kinase_dom"/>
</dbReference>
<evidence type="ECO:0000313" key="19">
    <source>
        <dbReference type="EMBL" id="CAD5226277.1"/>
    </source>
</evidence>
<dbReference type="PROSITE" id="PS50011">
    <property type="entry name" value="PROTEIN_KINASE_DOM"/>
    <property type="match status" value="1"/>
</dbReference>
<dbReference type="Pfam" id="PF01094">
    <property type="entry name" value="ANF_receptor"/>
    <property type="match status" value="1"/>
</dbReference>
<evidence type="ECO:0000256" key="15">
    <source>
        <dbReference type="RuleBase" id="RU003431"/>
    </source>
</evidence>
<dbReference type="GO" id="GO:0035556">
    <property type="term" value="P:intracellular signal transduction"/>
    <property type="evidence" value="ECO:0007669"/>
    <property type="project" value="InterPro"/>
</dbReference>
<feature type="transmembrane region" description="Helical" evidence="16">
    <location>
        <begin position="429"/>
        <end position="453"/>
    </location>
</feature>
<dbReference type="GO" id="GO:0006935">
    <property type="term" value="P:chemotaxis"/>
    <property type="evidence" value="ECO:0007669"/>
    <property type="project" value="UniProtKB-ARBA"/>
</dbReference>
<protein>
    <recommendedName>
        <fullName evidence="3 15">Guanylate cyclase</fullName>
        <ecNumber evidence="3 15">4.6.1.2</ecNumber>
    </recommendedName>
</protein>
<dbReference type="Gene3D" id="3.30.70.1230">
    <property type="entry name" value="Nucleotide cyclase"/>
    <property type="match status" value="1"/>
</dbReference>
<keyword evidence="8 16" id="KW-1133">Transmembrane helix</keyword>
<dbReference type="PANTHER" id="PTHR11920:SF493">
    <property type="entry name" value="RECEPTOR-TYPE GUANYLATE CYCLASE GCY-22"/>
    <property type="match status" value="1"/>
</dbReference>
<name>A0A811LAB0_9BILA</name>
<dbReference type="SUPFAM" id="SSF53822">
    <property type="entry name" value="Periplasmic binding protein-like I"/>
    <property type="match status" value="1"/>
</dbReference>
<evidence type="ECO:0000256" key="10">
    <source>
        <dbReference type="ARBA" id="ARBA00023170"/>
    </source>
</evidence>
<dbReference type="Pfam" id="PF07701">
    <property type="entry name" value="HNOBA"/>
    <property type="match status" value="1"/>
</dbReference>
<dbReference type="Pfam" id="PF00211">
    <property type="entry name" value="Guanylate_cyc"/>
    <property type="match status" value="1"/>
</dbReference>
<dbReference type="InterPro" id="IPR018297">
    <property type="entry name" value="A/G_cyclase_CS"/>
</dbReference>
<reference evidence="19" key="1">
    <citation type="submission" date="2020-09" db="EMBL/GenBank/DDBJ databases">
        <authorList>
            <person name="Kikuchi T."/>
        </authorList>
    </citation>
    <scope>NUCLEOTIDE SEQUENCE</scope>
    <source>
        <strain evidence="19">SH1</strain>
    </source>
</reference>
<dbReference type="GO" id="GO:0007168">
    <property type="term" value="P:receptor guanylyl cyclase signaling pathway"/>
    <property type="evidence" value="ECO:0007669"/>
    <property type="project" value="TreeGrafter"/>
</dbReference>
<dbReference type="GO" id="GO:0004672">
    <property type="term" value="F:protein kinase activity"/>
    <property type="evidence" value="ECO:0007669"/>
    <property type="project" value="InterPro"/>
</dbReference>
<evidence type="ECO:0000256" key="16">
    <source>
        <dbReference type="SAM" id="Phobius"/>
    </source>
</evidence>
<dbReference type="EMBL" id="CAJFCW020000005">
    <property type="protein sequence ID" value="CAG9121977.1"/>
    <property type="molecule type" value="Genomic_DNA"/>
</dbReference>
<evidence type="ECO:0000256" key="14">
    <source>
        <dbReference type="RuleBase" id="RU000405"/>
    </source>
</evidence>
<keyword evidence="6" id="KW-0732">Signal</keyword>
<dbReference type="PROSITE" id="PS00452">
    <property type="entry name" value="GUANYLATE_CYCLASE_1"/>
    <property type="match status" value="1"/>
</dbReference>
<dbReference type="GO" id="GO:0004383">
    <property type="term" value="F:guanylate cyclase activity"/>
    <property type="evidence" value="ECO:0007669"/>
    <property type="project" value="UniProtKB-EC"/>
</dbReference>
<dbReference type="AlphaFoldDB" id="A0A811LAB0"/>
<evidence type="ECO:0000256" key="13">
    <source>
        <dbReference type="ARBA" id="ARBA00023293"/>
    </source>
</evidence>
<keyword evidence="10" id="KW-0675">Receptor</keyword>
<evidence type="ECO:0000256" key="3">
    <source>
        <dbReference type="ARBA" id="ARBA00012202"/>
    </source>
</evidence>
<dbReference type="InterPro" id="IPR029787">
    <property type="entry name" value="Nucleotide_cyclase"/>
</dbReference>